<dbReference type="Pfam" id="PF13976">
    <property type="entry name" value="gag_pre-integrs"/>
    <property type="match status" value="1"/>
</dbReference>
<reference evidence="3" key="1">
    <citation type="journal article" date="2022" name="Int. J. Mol. Sci.">
        <title>Draft Genome of Tanacetum Coccineum: Genomic Comparison of Closely Related Tanacetum-Family Plants.</title>
        <authorList>
            <person name="Yamashiro T."/>
            <person name="Shiraishi A."/>
            <person name="Nakayama K."/>
            <person name="Satake H."/>
        </authorList>
    </citation>
    <scope>NUCLEOTIDE SEQUENCE</scope>
</reference>
<dbReference type="PANTHER" id="PTHR47592:SF29">
    <property type="entry name" value="ZINC FINGER, CCHC-TYPE"/>
    <property type="match status" value="1"/>
</dbReference>
<dbReference type="Gene3D" id="3.30.420.10">
    <property type="entry name" value="Ribonuclease H-like superfamily/Ribonuclease H"/>
    <property type="match status" value="1"/>
</dbReference>
<organism evidence="3 4">
    <name type="scientific">Tanacetum coccineum</name>
    <dbReference type="NCBI Taxonomy" id="301880"/>
    <lineage>
        <taxon>Eukaryota</taxon>
        <taxon>Viridiplantae</taxon>
        <taxon>Streptophyta</taxon>
        <taxon>Embryophyta</taxon>
        <taxon>Tracheophyta</taxon>
        <taxon>Spermatophyta</taxon>
        <taxon>Magnoliopsida</taxon>
        <taxon>eudicotyledons</taxon>
        <taxon>Gunneridae</taxon>
        <taxon>Pentapetalae</taxon>
        <taxon>asterids</taxon>
        <taxon>campanulids</taxon>
        <taxon>Asterales</taxon>
        <taxon>Asteraceae</taxon>
        <taxon>Asteroideae</taxon>
        <taxon>Anthemideae</taxon>
        <taxon>Anthemidinae</taxon>
        <taxon>Tanacetum</taxon>
    </lineage>
</organism>
<feature type="domain" description="GAG-pre-integrase" evidence="1">
    <location>
        <begin position="304"/>
        <end position="371"/>
    </location>
</feature>
<reference evidence="3" key="2">
    <citation type="submission" date="2022-01" db="EMBL/GenBank/DDBJ databases">
        <authorList>
            <person name="Yamashiro T."/>
            <person name="Shiraishi A."/>
            <person name="Satake H."/>
            <person name="Nakayama K."/>
        </authorList>
    </citation>
    <scope>NUCLEOTIDE SEQUENCE</scope>
</reference>
<gene>
    <name evidence="3" type="ORF">Tco_0802089</name>
</gene>
<dbReference type="Pfam" id="PF22936">
    <property type="entry name" value="Pol_BBD"/>
    <property type="match status" value="1"/>
</dbReference>
<name>A0ABQ5A0Q5_9ASTR</name>
<dbReference type="EMBL" id="BQNB010011784">
    <property type="protein sequence ID" value="GJS95121.1"/>
    <property type="molecule type" value="Genomic_DNA"/>
</dbReference>
<dbReference type="Proteomes" id="UP001151760">
    <property type="component" value="Unassembled WGS sequence"/>
</dbReference>
<dbReference type="PANTHER" id="PTHR47592">
    <property type="entry name" value="PBF68 PROTEIN"/>
    <property type="match status" value="1"/>
</dbReference>
<evidence type="ECO:0000313" key="3">
    <source>
        <dbReference type="EMBL" id="GJS95121.1"/>
    </source>
</evidence>
<dbReference type="InterPro" id="IPR054722">
    <property type="entry name" value="PolX-like_BBD"/>
</dbReference>
<evidence type="ECO:0000259" key="1">
    <source>
        <dbReference type="Pfam" id="PF13976"/>
    </source>
</evidence>
<evidence type="ECO:0000313" key="4">
    <source>
        <dbReference type="Proteomes" id="UP001151760"/>
    </source>
</evidence>
<dbReference type="InterPro" id="IPR025724">
    <property type="entry name" value="GAG-pre-integrase_dom"/>
</dbReference>
<protein>
    <submittedName>
        <fullName evidence="3">Zinc finger, CCHC-type containing protein</fullName>
    </submittedName>
</protein>
<accession>A0ABQ5A0Q5</accession>
<comment type="caution">
    <text evidence="3">The sequence shown here is derived from an EMBL/GenBank/DDBJ whole genome shotgun (WGS) entry which is preliminary data.</text>
</comment>
<keyword evidence="4" id="KW-1185">Reference proteome</keyword>
<dbReference type="InterPro" id="IPR036397">
    <property type="entry name" value="RNaseH_sf"/>
</dbReference>
<dbReference type="SUPFAM" id="SSF53098">
    <property type="entry name" value="Ribonuclease H-like"/>
    <property type="match status" value="1"/>
</dbReference>
<sequence length="510" mass="59012">MGDTVKDMTMKFGKFDKFEGNDFRRWQKKMHFCLTTLKVIYVLSTPMPEFVKDETLEQTRKRCKWENDDYICHGHILNGMSDALFDVYQNVGSAKELWDQLESKYMAEDASSNKFRVSNFNNYKMVDSSIIDKLPPSWKDFKHNLKHNKDELSLVQLGSHFRIEETLRAKESGKGKGKEIAGSSSVNMIENDDVFAWWIDSGATCHACKDRCWFDTFHPVQDGSVLHMGDESTKPILGHGNVVLEFSSGKTITLVNVVYVPGLRKNLLSGPVLNKCGYKRVYESDKYILSRHGVFVGFSYYNNGMFMLNLNKVPNTFSSVCMISFKDVESSMWHARLGHIHYKRMLAMSKDNLIPEFDITLEKCNTCMLTKITRQLFKDIKRDSNVLELIHSDLCDFHATHSIGNKKYVVTFIDDASRFCYVYLCHAKDEALDKFLRSNRAKVAKSFGSDFQLYYYLVEESRDEIGPQYSYCYSIEEDPRTFDEAMQSRDVAFKNKTNNEQMDSIMENNT</sequence>
<evidence type="ECO:0000259" key="2">
    <source>
        <dbReference type="Pfam" id="PF22936"/>
    </source>
</evidence>
<proteinExistence type="predicted"/>
<dbReference type="InterPro" id="IPR012337">
    <property type="entry name" value="RNaseH-like_sf"/>
</dbReference>
<dbReference type="Pfam" id="PF14223">
    <property type="entry name" value="Retrotran_gag_2"/>
    <property type="match status" value="1"/>
</dbReference>
<feature type="domain" description="Retrovirus-related Pol polyprotein from transposon TNT 1-94-like beta-barrel" evidence="2">
    <location>
        <begin position="197"/>
        <end position="278"/>
    </location>
</feature>